<sequence length="143" mass="16851">MHQYTTYASSNKLSLPILTAKSSNTLLQNTVQDTKMSQQYKKYGMSRNQLENFLHSLSDCRNDIFFADKGVLLLSHNLDEDNIFIEDFRNLMKIIILMLIKIKANHQKPLTIQIDQKIRQTKPFPWMMHANETFPMDDPWMIK</sequence>
<organism evidence="1 2">
    <name type="scientific">Hydra vulgaris</name>
    <name type="common">Hydra</name>
    <name type="synonym">Hydra attenuata</name>
    <dbReference type="NCBI Taxonomy" id="6087"/>
    <lineage>
        <taxon>Eukaryota</taxon>
        <taxon>Metazoa</taxon>
        <taxon>Cnidaria</taxon>
        <taxon>Hydrozoa</taxon>
        <taxon>Hydroidolina</taxon>
        <taxon>Anthoathecata</taxon>
        <taxon>Aplanulata</taxon>
        <taxon>Hydridae</taxon>
        <taxon>Hydra</taxon>
    </lineage>
</organism>
<dbReference type="RefSeq" id="XP_065648560.1">
    <property type="nucleotide sequence ID" value="XM_065792488.1"/>
</dbReference>
<protein>
    <submittedName>
        <fullName evidence="2">Uncharacterized protein LOC136077982 isoform X1</fullName>
    </submittedName>
</protein>
<accession>A0ABM4BHQ0</accession>
<dbReference type="GeneID" id="136077982"/>
<evidence type="ECO:0000313" key="2">
    <source>
        <dbReference type="RefSeq" id="XP_065648560.1"/>
    </source>
</evidence>
<proteinExistence type="predicted"/>
<gene>
    <name evidence="2" type="primary">LOC136077982</name>
</gene>
<keyword evidence="1" id="KW-1185">Reference proteome</keyword>
<reference evidence="2" key="1">
    <citation type="submission" date="2025-08" db="UniProtKB">
        <authorList>
            <consortium name="RefSeq"/>
        </authorList>
    </citation>
    <scope>IDENTIFICATION</scope>
</reference>
<dbReference type="Proteomes" id="UP001652625">
    <property type="component" value="Chromosome 03"/>
</dbReference>
<name>A0ABM4BHQ0_HYDVU</name>
<evidence type="ECO:0000313" key="1">
    <source>
        <dbReference type="Proteomes" id="UP001652625"/>
    </source>
</evidence>